<accession>A0A923MDG3</accession>
<sequence>MKRNNFVPALAALAFAVATLVASPAALAAPKRIELPADGVVLKPSALPGYAKAQAICAACHSAEYMQYQPPTAPRAYWDAMAKRMKVVFKAPIADDDIPLIVDYLVKTYGNEQSR</sequence>
<dbReference type="InterPro" id="IPR036909">
    <property type="entry name" value="Cyt_c-like_dom_sf"/>
</dbReference>
<dbReference type="EMBL" id="JACORU010000011">
    <property type="protein sequence ID" value="MBC5767516.1"/>
    <property type="molecule type" value="Genomic_DNA"/>
</dbReference>
<dbReference type="GO" id="GO:0009055">
    <property type="term" value="F:electron transfer activity"/>
    <property type="evidence" value="ECO:0007669"/>
    <property type="project" value="InterPro"/>
</dbReference>
<protein>
    <submittedName>
        <fullName evidence="2">Cytochrome c</fullName>
    </submittedName>
</protein>
<dbReference type="Gene3D" id="1.10.760.10">
    <property type="entry name" value="Cytochrome c-like domain"/>
    <property type="match status" value="1"/>
</dbReference>
<dbReference type="GO" id="GO:0020037">
    <property type="term" value="F:heme binding"/>
    <property type="evidence" value="ECO:0007669"/>
    <property type="project" value="InterPro"/>
</dbReference>
<dbReference type="SUPFAM" id="SSF46626">
    <property type="entry name" value="Cytochrome c"/>
    <property type="match status" value="1"/>
</dbReference>
<organism evidence="2 3">
    <name type="scientific">Ramlibacter albus</name>
    <dbReference type="NCBI Taxonomy" id="2079448"/>
    <lineage>
        <taxon>Bacteria</taxon>
        <taxon>Pseudomonadati</taxon>
        <taxon>Pseudomonadota</taxon>
        <taxon>Betaproteobacteria</taxon>
        <taxon>Burkholderiales</taxon>
        <taxon>Comamonadaceae</taxon>
        <taxon>Ramlibacter</taxon>
    </lineage>
</organism>
<keyword evidence="1" id="KW-0732">Signal</keyword>
<dbReference type="RefSeq" id="WP_187084002.1">
    <property type="nucleotide sequence ID" value="NZ_JACORU010000011.1"/>
</dbReference>
<keyword evidence="3" id="KW-1185">Reference proteome</keyword>
<name>A0A923MDG3_9BURK</name>
<dbReference type="AlphaFoldDB" id="A0A923MDG3"/>
<proteinExistence type="predicted"/>
<feature type="chain" id="PRO_5037112297" evidence="1">
    <location>
        <begin position="29"/>
        <end position="115"/>
    </location>
</feature>
<comment type="caution">
    <text evidence="2">The sequence shown here is derived from an EMBL/GenBank/DDBJ whole genome shotgun (WGS) entry which is preliminary data.</text>
</comment>
<feature type="signal peptide" evidence="1">
    <location>
        <begin position="1"/>
        <end position="28"/>
    </location>
</feature>
<reference evidence="2" key="1">
    <citation type="submission" date="2020-08" db="EMBL/GenBank/DDBJ databases">
        <title>Ramlibacter sp. GTP1 16S ribosomal RNA gene genome sequencing and assembly.</title>
        <authorList>
            <person name="Kang M."/>
        </authorList>
    </citation>
    <scope>NUCLEOTIDE SEQUENCE</scope>
    <source>
        <strain evidence="2">GTP1</strain>
    </source>
</reference>
<evidence type="ECO:0000313" key="2">
    <source>
        <dbReference type="EMBL" id="MBC5767516.1"/>
    </source>
</evidence>
<gene>
    <name evidence="2" type="ORF">H8R02_23830</name>
</gene>
<dbReference type="Proteomes" id="UP000596827">
    <property type="component" value="Unassembled WGS sequence"/>
</dbReference>
<evidence type="ECO:0000256" key="1">
    <source>
        <dbReference type="SAM" id="SignalP"/>
    </source>
</evidence>
<evidence type="ECO:0000313" key="3">
    <source>
        <dbReference type="Proteomes" id="UP000596827"/>
    </source>
</evidence>